<proteinExistence type="predicted"/>
<name>A0A5J5IP19_9BACT</name>
<evidence type="ECO:0000259" key="1">
    <source>
        <dbReference type="Pfam" id="PF06439"/>
    </source>
</evidence>
<keyword evidence="3" id="KW-1185">Reference proteome</keyword>
<dbReference type="InterPro" id="IPR010496">
    <property type="entry name" value="AL/BT2_dom"/>
</dbReference>
<reference evidence="2 3" key="1">
    <citation type="submission" date="2019-09" db="EMBL/GenBank/DDBJ databases">
        <title>Draft genome sequence of Ginsengibacter sp. BR5-29.</title>
        <authorList>
            <person name="Im W.-T."/>
        </authorList>
    </citation>
    <scope>NUCLEOTIDE SEQUENCE [LARGE SCALE GENOMIC DNA]</scope>
    <source>
        <strain evidence="2 3">BR5-29</strain>
    </source>
</reference>
<comment type="caution">
    <text evidence="2">The sequence shown here is derived from an EMBL/GenBank/DDBJ whole genome shotgun (WGS) entry which is preliminary data.</text>
</comment>
<dbReference type="EMBL" id="VYQF01000001">
    <property type="protein sequence ID" value="KAA9042268.1"/>
    <property type="molecule type" value="Genomic_DNA"/>
</dbReference>
<dbReference type="Pfam" id="PF06439">
    <property type="entry name" value="3keto-disac_hyd"/>
    <property type="match status" value="1"/>
</dbReference>
<gene>
    <name evidence="2" type="ORF">FW778_04890</name>
</gene>
<sequence length="320" mass="35281">MCTKKIYLGFLILPFLIINSLGSPLEAYTSFIREDTTTIEGRWDITINMDGKKLPSWLEVHRSGLRTLVGEFVGTGGSARPISKINFSNGNFSFSIPPQWEREDNDLIVKGILRGDSLSGNMTFSNGKTYNYVAYRAPTLRRKSAPVWGKPITLFNGKNLNGWHALGNNQWIVDSGLLRSPHSGANLVTDNTFTDFKLHIEFRYPKESNSGVYLRGRYEVQIEDTGGQEPVKNELGSIYGFLAPTELVAKGAGQWQSYDVTLVGRMVTVVANGITIICNREIPGITGGAINSNEGEPGPLVIQGDHGPIDYRNIILTPAK</sequence>
<evidence type="ECO:0000313" key="3">
    <source>
        <dbReference type="Proteomes" id="UP000326903"/>
    </source>
</evidence>
<protein>
    <submittedName>
        <fullName evidence="2">DUF1080 domain-containing protein</fullName>
    </submittedName>
</protein>
<organism evidence="2 3">
    <name type="scientific">Ginsengibacter hankyongi</name>
    <dbReference type="NCBI Taxonomy" id="2607284"/>
    <lineage>
        <taxon>Bacteria</taxon>
        <taxon>Pseudomonadati</taxon>
        <taxon>Bacteroidota</taxon>
        <taxon>Chitinophagia</taxon>
        <taxon>Chitinophagales</taxon>
        <taxon>Chitinophagaceae</taxon>
        <taxon>Ginsengibacter</taxon>
    </lineage>
</organism>
<accession>A0A5J5IP19</accession>
<evidence type="ECO:0000313" key="2">
    <source>
        <dbReference type="EMBL" id="KAA9042268.1"/>
    </source>
</evidence>
<feature type="domain" description="3-keto-alpha-glucoside-1,2-lyase/3-keto-2-hydroxy-glucal hydratase" evidence="1">
    <location>
        <begin position="151"/>
        <end position="315"/>
    </location>
</feature>
<dbReference type="Gene3D" id="2.60.120.560">
    <property type="entry name" value="Exo-inulinase, domain 1"/>
    <property type="match status" value="1"/>
</dbReference>
<dbReference type="AlphaFoldDB" id="A0A5J5IP19"/>
<dbReference type="GO" id="GO:0016787">
    <property type="term" value="F:hydrolase activity"/>
    <property type="evidence" value="ECO:0007669"/>
    <property type="project" value="InterPro"/>
</dbReference>
<dbReference type="Proteomes" id="UP000326903">
    <property type="component" value="Unassembled WGS sequence"/>
</dbReference>